<organism evidence="1 2">
    <name type="scientific">Populus trichocarpa</name>
    <name type="common">Western balsam poplar</name>
    <name type="synonym">Populus balsamifera subsp. trichocarpa</name>
    <dbReference type="NCBI Taxonomy" id="3694"/>
    <lineage>
        <taxon>Eukaryota</taxon>
        <taxon>Viridiplantae</taxon>
        <taxon>Streptophyta</taxon>
        <taxon>Embryophyta</taxon>
        <taxon>Tracheophyta</taxon>
        <taxon>Spermatophyta</taxon>
        <taxon>Magnoliopsida</taxon>
        <taxon>eudicotyledons</taxon>
        <taxon>Gunneridae</taxon>
        <taxon>Pentapetalae</taxon>
        <taxon>rosids</taxon>
        <taxon>fabids</taxon>
        <taxon>Malpighiales</taxon>
        <taxon>Salicaceae</taxon>
        <taxon>Saliceae</taxon>
        <taxon>Populus</taxon>
    </lineage>
</organism>
<dbReference type="Proteomes" id="UP000006729">
    <property type="component" value="Chromosome 11"/>
</dbReference>
<dbReference type="AlphaFoldDB" id="A0A2K1YDZ6"/>
<evidence type="ECO:0000313" key="1">
    <source>
        <dbReference type="EMBL" id="PNT11253.1"/>
    </source>
</evidence>
<keyword evidence="2" id="KW-1185">Reference proteome</keyword>
<evidence type="ECO:0000313" key="2">
    <source>
        <dbReference type="Proteomes" id="UP000006729"/>
    </source>
</evidence>
<sequence>MPVLSFYLTFNLTCQFFSCLTTKKRTIRTGSWGGSTRADTQCFGDQTICVHEKWNDLLDWEQQARKSIEGHASSSLFYIEVHETCLVSKQHSNTWKFL</sequence>
<dbReference type="InParanoid" id="A0A2K1YDZ6"/>
<name>A0A2K1YDZ6_POPTR</name>
<proteinExistence type="predicted"/>
<reference evidence="1 2" key="1">
    <citation type="journal article" date="2006" name="Science">
        <title>The genome of black cottonwood, Populus trichocarpa (Torr. &amp; Gray).</title>
        <authorList>
            <person name="Tuskan G.A."/>
            <person name="Difazio S."/>
            <person name="Jansson S."/>
            <person name="Bohlmann J."/>
            <person name="Grigoriev I."/>
            <person name="Hellsten U."/>
            <person name="Putnam N."/>
            <person name="Ralph S."/>
            <person name="Rombauts S."/>
            <person name="Salamov A."/>
            <person name="Schein J."/>
            <person name="Sterck L."/>
            <person name="Aerts A."/>
            <person name="Bhalerao R.R."/>
            <person name="Bhalerao R.P."/>
            <person name="Blaudez D."/>
            <person name="Boerjan W."/>
            <person name="Brun A."/>
            <person name="Brunner A."/>
            <person name="Busov V."/>
            <person name="Campbell M."/>
            <person name="Carlson J."/>
            <person name="Chalot M."/>
            <person name="Chapman J."/>
            <person name="Chen G.L."/>
            <person name="Cooper D."/>
            <person name="Coutinho P.M."/>
            <person name="Couturier J."/>
            <person name="Covert S."/>
            <person name="Cronk Q."/>
            <person name="Cunningham R."/>
            <person name="Davis J."/>
            <person name="Degroeve S."/>
            <person name="Dejardin A."/>
            <person name="Depamphilis C."/>
            <person name="Detter J."/>
            <person name="Dirks B."/>
            <person name="Dubchak I."/>
            <person name="Duplessis S."/>
            <person name="Ehlting J."/>
            <person name="Ellis B."/>
            <person name="Gendler K."/>
            <person name="Goodstein D."/>
            <person name="Gribskov M."/>
            <person name="Grimwood J."/>
            <person name="Groover A."/>
            <person name="Gunter L."/>
            <person name="Hamberger B."/>
            <person name="Heinze B."/>
            <person name="Helariutta Y."/>
            <person name="Henrissat B."/>
            <person name="Holligan D."/>
            <person name="Holt R."/>
            <person name="Huang W."/>
            <person name="Islam-Faridi N."/>
            <person name="Jones S."/>
            <person name="Jones-Rhoades M."/>
            <person name="Jorgensen R."/>
            <person name="Joshi C."/>
            <person name="Kangasjarvi J."/>
            <person name="Karlsson J."/>
            <person name="Kelleher C."/>
            <person name="Kirkpatrick R."/>
            <person name="Kirst M."/>
            <person name="Kohler A."/>
            <person name="Kalluri U."/>
            <person name="Larimer F."/>
            <person name="Leebens-Mack J."/>
            <person name="Leple J.C."/>
            <person name="Locascio P."/>
            <person name="Lou Y."/>
            <person name="Lucas S."/>
            <person name="Martin F."/>
            <person name="Montanini B."/>
            <person name="Napoli C."/>
            <person name="Nelson D.R."/>
            <person name="Nelson C."/>
            <person name="Nieminen K."/>
            <person name="Nilsson O."/>
            <person name="Pereda V."/>
            <person name="Peter G."/>
            <person name="Philippe R."/>
            <person name="Pilate G."/>
            <person name="Poliakov A."/>
            <person name="Razumovskaya J."/>
            <person name="Richardson P."/>
            <person name="Rinaldi C."/>
            <person name="Ritland K."/>
            <person name="Rouze P."/>
            <person name="Ryaboy D."/>
            <person name="Schmutz J."/>
            <person name="Schrader J."/>
            <person name="Segerman B."/>
            <person name="Shin H."/>
            <person name="Siddiqui A."/>
            <person name="Sterky F."/>
            <person name="Terry A."/>
            <person name="Tsai C.J."/>
            <person name="Uberbacher E."/>
            <person name="Unneberg P."/>
            <person name="Vahala J."/>
            <person name="Wall K."/>
            <person name="Wessler S."/>
            <person name="Yang G."/>
            <person name="Yin T."/>
            <person name="Douglas C."/>
            <person name="Marra M."/>
            <person name="Sandberg G."/>
            <person name="Van de Peer Y."/>
            <person name="Rokhsar D."/>
        </authorList>
    </citation>
    <scope>NUCLEOTIDE SEQUENCE [LARGE SCALE GENOMIC DNA]</scope>
    <source>
        <strain evidence="2">cv. Nisqually</strain>
    </source>
</reference>
<dbReference type="EMBL" id="CM009300">
    <property type="protein sequence ID" value="PNT11253.1"/>
    <property type="molecule type" value="Genomic_DNA"/>
</dbReference>
<accession>A0A2K1YDZ6</accession>
<gene>
    <name evidence="1" type="ORF">POPTR_011G007500</name>
</gene>
<protein>
    <submittedName>
        <fullName evidence="1">Uncharacterized protein</fullName>
    </submittedName>
</protein>